<dbReference type="Proteomes" id="UP000650533">
    <property type="component" value="Chromosome 7"/>
</dbReference>
<proteinExistence type="predicted"/>
<evidence type="ECO:0000313" key="3">
    <source>
        <dbReference type="Proteomes" id="UP000650533"/>
    </source>
</evidence>
<name>A0A8H8SXR5_9AGAM</name>
<dbReference type="EMBL" id="CP059664">
    <property type="protein sequence ID" value="QRW21789.1"/>
    <property type="molecule type" value="Genomic_DNA"/>
</dbReference>
<organism evidence="2 3">
    <name type="scientific">Rhizoctonia solani</name>
    <dbReference type="NCBI Taxonomy" id="456999"/>
    <lineage>
        <taxon>Eukaryota</taxon>
        <taxon>Fungi</taxon>
        <taxon>Dikarya</taxon>
        <taxon>Basidiomycota</taxon>
        <taxon>Agaricomycotina</taxon>
        <taxon>Agaricomycetes</taxon>
        <taxon>Cantharellales</taxon>
        <taxon>Ceratobasidiaceae</taxon>
        <taxon>Rhizoctonia</taxon>
    </lineage>
</organism>
<reference evidence="2" key="1">
    <citation type="submission" date="2020-05" db="EMBL/GenBank/DDBJ databases">
        <title>Evolutionary and genomic comparisons of hybrid uninucleate and nonhybrid Rhizoctonia fungi.</title>
        <authorList>
            <person name="Li C."/>
            <person name="Chen X."/>
        </authorList>
    </citation>
    <scope>NUCLEOTIDE SEQUENCE</scope>
    <source>
        <strain evidence="2">AG-1 IA</strain>
    </source>
</reference>
<dbReference type="GO" id="GO:0000307">
    <property type="term" value="C:cyclin-dependent protein kinase holoenzyme complex"/>
    <property type="evidence" value="ECO:0007669"/>
    <property type="project" value="TreeGrafter"/>
</dbReference>
<feature type="domain" description="Cyclin N-terminal" evidence="1">
    <location>
        <begin position="105"/>
        <end position="197"/>
    </location>
</feature>
<dbReference type="Gene3D" id="1.10.472.10">
    <property type="entry name" value="Cyclin-like"/>
    <property type="match status" value="1"/>
</dbReference>
<dbReference type="Pfam" id="PF00134">
    <property type="entry name" value="Cyclin_N"/>
    <property type="match status" value="1"/>
</dbReference>
<dbReference type="KEGG" id="rsx:RhiXN_06778"/>
<dbReference type="GeneID" id="67029057"/>
<dbReference type="SUPFAM" id="SSF47954">
    <property type="entry name" value="Cyclin-like"/>
    <property type="match status" value="1"/>
</dbReference>
<dbReference type="RefSeq" id="XP_043182026.1">
    <property type="nucleotide sequence ID" value="XM_043326594.1"/>
</dbReference>
<evidence type="ECO:0000259" key="1">
    <source>
        <dbReference type="Pfam" id="PF00134"/>
    </source>
</evidence>
<dbReference type="InterPro" id="IPR013922">
    <property type="entry name" value="Cyclin_PHO80-like"/>
</dbReference>
<dbReference type="PANTHER" id="PTHR15615:SF108">
    <property type="entry name" value="PROTEIN CNPPD1"/>
    <property type="match status" value="1"/>
</dbReference>
<sequence length="291" mass="32912">MAEINGKVVSQLQRIRGPRFGPRGPSVVEHRVQINPQEIRPSGQHGQVSIPLIPSISHGFQYTYSLPPLDYDHRLIAAMGARFVSEVFGVDTCPRIVYNYNPTIEEFMSDAISAARTEHSVAIYAFALLSRLNTYVDEHAYGTFGLFITAYMIASKMLRDNSYTNTNWCSFGKWVFTLQELNRMERAMCANLKWNLSIDAAEFVGFQAMLYKNYRVQSQGHNGHPPSFYPISSCGYSERALVSVNFDATNYESTGEDRDTEDELKKKADVLKMPQILCLFSSNLFGQLKAQ</sequence>
<dbReference type="GO" id="GO:0016538">
    <property type="term" value="F:cyclin-dependent protein serine/threonine kinase regulator activity"/>
    <property type="evidence" value="ECO:0007669"/>
    <property type="project" value="TreeGrafter"/>
</dbReference>
<dbReference type="InterPro" id="IPR036915">
    <property type="entry name" value="Cyclin-like_sf"/>
</dbReference>
<dbReference type="AlphaFoldDB" id="A0A8H8SXR5"/>
<dbReference type="InterPro" id="IPR006671">
    <property type="entry name" value="Cyclin_N"/>
</dbReference>
<dbReference type="GO" id="GO:0019901">
    <property type="term" value="F:protein kinase binding"/>
    <property type="evidence" value="ECO:0007669"/>
    <property type="project" value="InterPro"/>
</dbReference>
<dbReference type="GO" id="GO:0005634">
    <property type="term" value="C:nucleus"/>
    <property type="evidence" value="ECO:0007669"/>
    <property type="project" value="TreeGrafter"/>
</dbReference>
<dbReference type="CDD" id="cd20557">
    <property type="entry name" value="CYCLIN_ScPCL1-like"/>
    <property type="match status" value="1"/>
</dbReference>
<accession>A0A8H8SXR5</accession>
<protein>
    <submittedName>
        <fullName evidence="2">Cyclin, N-terminal domain</fullName>
    </submittedName>
</protein>
<gene>
    <name evidence="2" type="ORF">RhiXN_06778</name>
</gene>
<evidence type="ECO:0000313" key="2">
    <source>
        <dbReference type="EMBL" id="QRW21789.1"/>
    </source>
</evidence>
<dbReference type="PANTHER" id="PTHR15615">
    <property type="match status" value="1"/>
</dbReference>